<evidence type="ECO:0000313" key="4">
    <source>
        <dbReference type="EMBL" id="GAA4992886.1"/>
    </source>
</evidence>
<reference evidence="5" key="1">
    <citation type="journal article" date="2019" name="Int. J. Syst. Evol. Microbiol.">
        <title>The Global Catalogue of Microorganisms (GCM) 10K type strain sequencing project: providing services to taxonomists for standard genome sequencing and annotation.</title>
        <authorList>
            <consortium name="The Broad Institute Genomics Platform"/>
            <consortium name="The Broad Institute Genome Sequencing Center for Infectious Disease"/>
            <person name="Wu L."/>
            <person name="Ma J."/>
        </authorList>
    </citation>
    <scope>NUCLEOTIDE SEQUENCE [LARGE SCALE GENOMIC DNA]</scope>
    <source>
        <strain evidence="5">JCM 17986</strain>
    </source>
</reference>
<dbReference type="SUPFAM" id="SSF56529">
    <property type="entry name" value="FAH"/>
    <property type="match status" value="1"/>
</dbReference>
<evidence type="ECO:0000256" key="1">
    <source>
        <dbReference type="ARBA" id="ARBA00010211"/>
    </source>
</evidence>
<evidence type="ECO:0000313" key="5">
    <source>
        <dbReference type="Proteomes" id="UP001500466"/>
    </source>
</evidence>
<dbReference type="PANTHER" id="PTHR42796">
    <property type="entry name" value="FUMARYLACETOACETATE HYDROLASE DOMAIN-CONTAINING PROTEIN 2A-RELATED"/>
    <property type="match status" value="1"/>
</dbReference>
<dbReference type="Gene3D" id="3.90.850.10">
    <property type="entry name" value="Fumarylacetoacetase-like, C-terminal domain"/>
    <property type="match status" value="1"/>
</dbReference>
<dbReference type="Pfam" id="PF01557">
    <property type="entry name" value="FAA_hydrolase"/>
    <property type="match status" value="1"/>
</dbReference>
<dbReference type="InterPro" id="IPR051121">
    <property type="entry name" value="FAH"/>
</dbReference>
<sequence>MRLVTYQHKNIRQQTPFLGVFLDDLVVGLDAVLTGQPSSADRAPARAFRSVEDALLAGALDEIADAVARFRARPESAATVREFGHPLEDLDLLPPVLRPTKVIGVGMNYLSFVAQLGEAVPLHPTLFHKTASSLNGHGRPVVIPDNTDQAVPEGELAVVIGRRAARISAAEANGHIAGYACANDISARDLEFQTSQWTGGKMLETFAPLGPFLVTPDEIEDVNELGLRTVLNGRVIQQGNTAGMVFSVQELISQISMRVPLEVGDVVLTGTPSDLGELEPPIFLTEGDSISVRIDGVGELTNPVTAAHMTARDQPPLIGLVN</sequence>
<dbReference type="Proteomes" id="UP001500466">
    <property type="component" value="Unassembled WGS sequence"/>
</dbReference>
<dbReference type="PANTHER" id="PTHR42796:SF4">
    <property type="entry name" value="FUMARYLACETOACETATE HYDROLASE DOMAIN-CONTAINING PROTEIN 2A"/>
    <property type="match status" value="1"/>
</dbReference>
<gene>
    <name evidence="4" type="ORF">GCM10023205_76910</name>
</gene>
<dbReference type="InterPro" id="IPR036663">
    <property type="entry name" value="Fumarylacetoacetase_C_sf"/>
</dbReference>
<evidence type="ECO:0000256" key="2">
    <source>
        <dbReference type="ARBA" id="ARBA00022723"/>
    </source>
</evidence>
<dbReference type="RefSeq" id="WP_345680511.1">
    <property type="nucleotide sequence ID" value="NZ_BAABHS010000048.1"/>
</dbReference>
<feature type="domain" description="Fumarylacetoacetase-like C-terminal" evidence="3">
    <location>
        <begin position="101"/>
        <end position="304"/>
    </location>
</feature>
<comment type="similarity">
    <text evidence="1">Belongs to the FAH family.</text>
</comment>
<dbReference type="EMBL" id="BAABHS010000048">
    <property type="protein sequence ID" value="GAA4992886.1"/>
    <property type="molecule type" value="Genomic_DNA"/>
</dbReference>
<accession>A0ABP9IAD0</accession>
<protein>
    <recommendedName>
        <fullName evidence="3">Fumarylacetoacetase-like C-terminal domain-containing protein</fullName>
    </recommendedName>
</protein>
<evidence type="ECO:0000259" key="3">
    <source>
        <dbReference type="Pfam" id="PF01557"/>
    </source>
</evidence>
<keyword evidence="2" id="KW-0479">Metal-binding</keyword>
<name>A0ABP9IAD0_9ACTN</name>
<proteinExistence type="inferred from homology"/>
<keyword evidence="5" id="KW-1185">Reference proteome</keyword>
<dbReference type="InterPro" id="IPR011234">
    <property type="entry name" value="Fumarylacetoacetase-like_C"/>
</dbReference>
<organism evidence="4 5">
    <name type="scientific">Yinghuangia aomiensis</name>
    <dbReference type="NCBI Taxonomy" id="676205"/>
    <lineage>
        <taxon>Bacteria</taxon>
        <taxon>Bacillati</taxon>
        <taxon>Actinomycetota</taxon>
        <taxon>Actinomycetes</taxon>
        <taxon>Kitasatosporales</taxon>
        <taxon>Streptomycetaceae</taxon>
        <taxon>Yinghuangia</taxon>
    </lineage>
</organism>
<comment type="caution">
    <text evidence="4">The sequence shown here is derived from an EMBL/GenBank/DDBJ whole genome shotgun (WGS) entry which is preliminary data.</text>
</comment>